<gene>
    <name evidence="2" type="ORF">CKF48_22545</name>
</gene>
<feature type="transmembrane region" description="Helical" evidence="1">
    <location>
        <begin position="215"/>
        <end position="234"/>
    </location>
</feature>
<dbReference type="Pfam" id="PF13781">
    <property type="entry name" value="DoxX_3"/>
    <property type="match status" value="1"/>
</dbReference>
<evidence type="ECO:0000256" key="1">
    <source>
        <dbReference type="SAM" id="Phobius"/>
    </source>
</evidence>
<dbReference type="AlphaFoldDB" id="A0A248TNP2"/>
<evidence type="ECO:0000313" key="2">
    <source>
        <dbReference type="EMBL" id="ASV69843.1"/>
    </source>
</evidence>
<name>A0A248TNP2_9BACI</name>
<keyword evidence="1" id="KW-1133">Transmembrane helix</keyword>
<dbReference type="KEGG" id="bko:CKF48_22545"/>
<feature type="transmembrane region" description="Helical" evidence="1">
    <location>
        <begin position="168"/>
        <end position="187"/>
    </location>
</feature>
<evidence type="ECO:0000313" key="3">
    <source>
        <dbReference type="Proteomes" id="UP000215137"/>
    </source>
</evidence>
<keyword evidence="1" id="KW-0472">Membrane</keyword>
<keyword evidence="1" id="KW-0812">Transmembrane</keyword>
<keyword evidence="3" id="KW-1185">Reference proteome</keyword>
<dbReference type="SUPFAM" id="SSF55961">
    <property type="entry name" value="Bet v1-like"/>
    <property type="match status" value="1"/>
</dbReference>
<dbReference type="EMBL" id="CP022983">
    <property type="protein sequence ID" value="ASV69843.1"/>
    <property type="molecule type" value="Genomic_DNA"/>
</dbReference>
<organism evidence="2 3">
    <name type="scientific">Cytobacillus kochii</name>
    <dbReference type="NCBI Taxonomy" id="859143"/>
    <lineage>
        <taxon>Bacteria</taxon>
        <taxon>Bacillati</taxon>
        <taxon>Bacillota</taxon>
        <taxon>Bacilli</taxon>
        <taxon>Bacillales</taxon>
        <taxon>Bacillaceae</taxon>
        <taxon>Cytobacillus</taxon>
    </lineage>
</organism>
<dbReference type="Proteomes" id="UP000215137">
    <property type="component" value="Chromosome"/>
</dbReference>
<sequence length="303" mass="34954">MKPKPIYVEIDINRALDDVWTYTQEPTKHVEWDIRFSSIHYEEILDDDVQTFTYKRNIPPLLEIIGWGKTKGSVDRDGKKTSSLHFGTDYSFSPIREGRGYWKYEPKGENKTLFITQYDYDVPLGKFGMLLDNYFFRPLLGWSTALSFDVLRRWLEKGESPQTQYRNFIIHWIVTFLFAFIWIYHGLVPKLITQHPLEVQMITDVLPVSYAHAKILTVIAGVGEIAFGLSFLFIQRKGKLFIIALLLLFALGIAAIVGIPSLMTAPFNPFTFNTSLIILALIGWLSSAHLPSAKKCRRVKKRK</sequence>
<dbReference type="RefSeq" id="WP_095373407.1">
    <property type="nucleotide sequence ID" value="NZ_CP022983.1"/>
</dbReference>
<accession>A0A248TNP2</accession>
<protein>
    <recommendedName>
        <fullName evidence="4">DoxX-like family protein</fullName>
    </recommendedName>
</protein>
<dbReference type="CDD" id="cd07812">
    <property type="entry name" value="SRPBCC"/>
    <property type="match status" value="1"/>
</dbReference>
<reference evidence="2 3" key="1">
    <citation type="submission" date="2017-08" db="EMBL/GenBank/DDBJ databases">
        <title>Complete Genome Sequence of Bacillus kochii Oregon-R-modENCODE STRAIN BDGP4, isolated from Drosophila melanogaster gut.</title>
        <authorList>
            <person name="Wan K.H."/>
            <person name="Yu C."/>
            <person name="Park S."/>
            <person name="Hammonds A.S."/>
            <person name="Booth B.W."/>
            <person name="Celniker S.E."/>
        </authorList>
    </citation>
    <scope>NUCLEOTIDE SEQUENCE [LARGE SCALE GENOMIC DNA]</scope>
    <source>
        <strain evidence="2 3">BDGP4</strain>
    </source>
</reference>
<evidence type="ECO:0008006" key="4">
    <source>
        <dbReference type="Google" id="ProtNLM"/>
    </source>
</evidence>
<feature type="transmembrane region" description="Helical" evidence="1">
    <location>
        <begin position="241"/>
        <end position="263"/>
    </location>
</feature>
<dbReference type="InterPro" id="IPR025695">
    <property type="entry name" value="DoxX-like"/>
</dbReference>
<dbReference type="OrthoDB" id="6199084at2"/>
<proteinExistence type="predicted"/>
<feature type="transmembrane region" description="Helical" evidence="1">
    <location>
        <begin position="275"/>
        <end position="293"/>
    </location>
</feature>